<dbReference type="Proteomes" id="UP001589810">
    <property type="component" value="Unassembled WGS sequence"/>
</dbReference>
<gene>
    <name evidence="1" type="ORF">ACFFH7_25790</name>
</gene>
<accession>A0ABV6MXA3</accession>
<dbReference type="RefSeq" id="WP_273936329.1">
    <property type="nucleotide sequence ID" value="NZ_CP097263.1"/>
</dbReference>
<name>A0ABV6MXA3_9PSEU</name>
<proteinExistence type="predicted"/>
<reference evidence="1 2" key="1">
    <citation type="submission" date="2024-09" db="EMBL/GenBank/DDBJ databases">
        <authorList>
            <person name="Sun Q."/>
            <person name="Mori K."/>
        </authorList>
    </citation>
    <scope>NUCLEOTIDE SEQUENCE [LARGE SCALE GENOMIC DNA]</scope>
    <source>
        <strain evidence="1 2">TBRC 1432</strain>
    </source>
</reference>
<comment type="caution">
    <text evidence="1">The sequence shown here is derived from an EMBL/GenBank/DDBJ whole genome shotgun (WGS) entry which is preliminary data.</text>
</comment>
<dbReference type="InterPro" id="IPR032724">
    <property type="entry name" value="SCP1.201-like"/>
</dbReference>
<protein>
    <submittedName>
        <fullName evidence="1">DddA-like double-stranded DNA deaminase toxin</fullName>
    </submittedName>
</protein>
<sequence>MSPGFTAERPSWSRDAVWAAEVGREIDPDATDPRTHVTTGVLVDDDGHRFDEPLVSGESSEWFVKADAHLRGYLKAPAVRNPRLAAVPSASHVEVHAAMIMLERGLTHATLVINNDRICRGLFGCRQAVAAVLPEGSSLTVWTRGAQVPSELEGRRRA</sequence>
<dbReference type="EMBL" id="JBHLUD010000008">
    <property type="protein sequence ID" value="MFC0544943.1"/>
    <property type="molecule type" value="Genomic_DNA"/>
</dbReference>
<dbReference type="Pfam" id="PF14428">
    <property type="entry name" value="DddA-like"/>
    <property type="match status" value="1"/>
</dbReference>
<evidence type="ECO:0000313" key="1">
    <source>
        <dbReference type="EMBL" id="MFC0544943.1"/>
    </source>
</evidence>
<keyword evidence="2" id="KW-1185">Reference proteome</keyword>
<organism evidence="1 2">
    <name type="scientific">Kutzneria chonburiensis</name>
    <dbReference type="NCBI Taxonomy" id="1483604"/>
    <lineage>
        <taxon>Bacteria</taxon>
        <taxon>Bacillati</taxon>
        <taxon>Actinomycetota</taxon>
        <taxon>Actinomycetes</taxon>
        <taxon>Pseudonocardiales</taxon>
        <taxon>Pseudonocardiaceae</taxon>
        <taxon>Kutzneria</taxon>
    </lineage>
</organism>
<evidence type="ECO:0000313" key="2">
    <source>
        <dbReference type="Proteomes" id="UP001589810"/>
    </source>
</evidence>